<keyword evidence="1" id="KW-0472">Membrane</keyword>
<dbReference type="SUPFAM" id="SSF56672">
    <property type="entry name" value="DNA/RNA polymerases"/>
    <property type="match status" value="1"/>
</dbReference>
<feature type="transmembrane region" description="Helical" evidence="1">
    <location>
        <begin position="276"/>
        <end position="297"/>
    </location>
</feature>
<dbReference type="PROSITE" id="PS50878">
    <property type="entry name" value="RT_POL"/>
    <property type="match status" value="1"/>
</dbReference>
<dbReference type="InterPro" id="IPR043502">
    <property type="entry name" value="DNA/RNA_pol_sf"/>
</dbReference>
<keyword evidence="1" id="KW-0812">Transmembrane</keyword>
<feature type="non-terminal residue" evidence="3">
    <location>
        <position position="331"/>
    </location>
</feature>
<dbReference type="InterPro" id="IPR000477">
    <property type="entry name" value="RT_dom"/>
</dbReference>
<gene>
    <name evidence="3" type="ORF">FOZ62_010974</name>
</gene>
<sequence>RGHLLAAFCSAVGDPDTEVANWFIKGCPVGLASPIPYCNVFPLRDAECDRQDRFACSQLPFVDVFSDLSFLSNYRSAEDMPSVTLDLLNKEEELGFCKSFDHFSELVDFVGNSKVVPIKLGLVPKSGTDSFRLICDASENGLNAKISLGERLVLPRISDAVECFLELRERQLAEGGVLEAVSIDFANAFKLVPLLPAEKAFHVMFFAKRWYAANTLVFGVRSSPLIWGRAAACISRLASAVCCAPSANAASASALFRLNVFVDDPFAQALARTAEYARLILCFPLLLWAVLGFRLAVKKRQFPLPIRWVGVVFSLHQAGIVVRIPDEKLRS</sequence>
<protein>
    <recommendedName>
        <fullName evidence="2">Reverse transcriptase domain-containing protein</fullName>
    </recommendedName>
</protein>
<reference evidence="3 4" key="1">
    <citation type="submission" date="2020-04" db="EMBL/GenBank/DDBJ databases">
        <title>Perkinsus olseni comparative genomics.</title>
        <authorList>
            <person name="Bogema D.R."/>
        </authorList>
    </citation>
    <scope>NUCLEOTIDE SEQUENCE [LARGE SCALE GENOMIC DNA]</scope>
    <source>
        <strain evidence="3">ATCC PRA-205</strain>
    </source>
</reference>
<proteinExistence type="predicted"/>
<feature type="domain" description="Reverse transcriptase" evidence="2">
    <location>
        <begin position="104"/>
        <end position="313"/>
    </location>
</feature>
<dbReference type="EMBL" id="JABANM010023428">
    <property type="protein sequence ID" value="KAF4717900.1"/>
    <property type="molecule type" value="Genomic_DNA"/>
</dbReference>
<feature type="non-terminal residue" evidence="3">
    <location>
        <position position="1"/>
    </location>
</feature>
<comment type="caution">
    <text evidence="3">The sequence shown here is derived from an EMBL/GenBank/DDBJ whole genome shotgun (WGS) entry which is preliminary data.</text>
</comment>
<evidence type="ECO:0000313" key="4">
    <source>
        <dbReference type="Proteomes" id="UP000574390"/>
    </source>
</evidence>
<evidence type="ECO:0000259" key="2">
    <source>
        <dbReference type="PROSITE" id="PS50878"/>
    </source>
</evidence>
<dbReference type="Proteomes" id="UP000574390">
    <property type="component" value="Unassembled WGS sequence"/>
</dbReference>
<evidence type="ECO:0000313" key="3">
    <source>
        <dbReference type="EMBL" id="KAF4717900.1"/>
    </source>
</evidence>
<name>A0A7J6RDZ8_PEROL</name>
<evidence type="ECO:0000256" key="1">
    <source>
        <dbReference type="SAM" id="Phobius"/>
    </source>
</evidence>
<dbReference type="AlphaFoldDB" id="A0A7J6RDZ8"/>
<organism evidence="3 4">
    <name type="scientific">Perkinsus olseni</name>
    <name type="common">Perkinsus atlanticus</name>
    <dbReference type="NCBI Taxonomy" id="32597"/>
    <lineage>
        <taxon>Eukaryota</taxon>
        <taxon>Sar</taxon>
        <taxon>Alveolata</taxon>
        <taxon>Perkinsozoa</taxon>
        <taxon>Perkinsea</taxon>
        <taxon>Perkinsida</taxon>
        <taxon>Perkinsidae</taxon>
        <taxon>Perkinsus</taxon>
    </lineage>
</organism>
<keyword evidence="1" id="KW-1133">Transmembrane helix</keyword>
<accession>A0A7J6RDZ8</accession>